<dbReference type="Proteomes" id="UP000572540">
    <property type="component" value="Unassembled WGS sequence"/>
</dbReference>
<evidence type="ECO:0000256" key="3">
    <source>
        <dbReference type="ARBA" id="ARBA00022741"/>
    </source>
</evidence>
<dbReference type="GO" id="GO:0004356">
    <property type="term" value="F:glutamine synthetase activity"/>
    <property type="evidence" value="ECO:0007669"/>
    <property type="project" value="UniProtKB-EC"/>
</dbReference>
<evidence type="ECO:0000256" key="7">
    <source>
        <dbReference type="RuleBase" id="RU000384"/>
    </source>
</evidence>
<evidence type="ECO:0000256" key="5">
    <source>
        <dbReference type="ARBA" id="ARBA00022842"/>
    </source>
</evidence>
<dbReference type="PROSITE" id="PS51987">
    <property type="entry name" value="GS_CATALYTIC"/>
    <property type="match status" value="1"/>
</dbReference>
<dbReference type="InterPro" id="IPR008146">
    <property type="entry name" value="Gln_synth_cat_dom"/>
</dbReference>
<evidence type="ECO:0000259" key="9">
    <source>
        <dbReference type="PROSITE" id="PS51987"/>
    </source>
</evidence>
<keyword evidence="3" id="KW-0547">Nucleotide-binding</keyword>
<keyword evidence="5" id="KW-0460">Magnesium</keyword>
<evidence type="ECO:0000313" key="10">
    <source>
        <dbReference type="EMBL" id="NYH18697.1"/>
    </source>
</evidence>
<dbReference type="RefSeq" id="WP_179706404.1">
    <property type="nucleotide sequence ID" value="NZ_JACCAU010000001.1"/>
</dbReference>
<dbReference type="Gene3D" id="3.30.590.10">
    <property type="entry name" value="Glutamine synthetase/guanido kinase, catalytic domain"/>
    <property type="match status" value="1"/>
</dbReference>
<dbReference type="EC" id="6.3.1.2" evidence="10"/>
<organism evidence="10 11">
    <name type="scientific">Paraburkholderia bryophila</name>
    <dbReference type="NCBI Taxonomy" id="420952"/>
    <lineage>
        <taxon>Bacteria</taxon>
        <taxon>Pseudomonadati</taxon>
        <taxon>Pseudomonadota</taxon>
        <taxon>Betaproteobacteria</taxon>
        <taxon>Burkholderiales</taxon>
        <taxon>Burkholderiaceae</taxon>
        <taxon>Paraburkholderia</taxon>
    </lineage>
</organism>
<dbReference type="PROSITE" id="PS00181">
    <property type="entry name" value="GLNA_ATP"/>
    <property type="match status" value="1"/>
</dbReference>
<evidence type="ECO:0000256" key="6">
    <source>
        <dbReference type="PROSITE-ProRule" id="PRU01330"/>
    </source>
</evidence>
<comment type="caution">
    <text evidence="10">The sequence shown here is derived from an EMBL/GenBank/DDBJ whole genome shotgun (WGS) entry which is preliminary data.</text>
</comment>
<comment type="similarity">
    <text evidence="6 7">Belongs to the glutamine synthetase family.</text>
</comment>
<dbReference type="AlphaFoldDB" id="A0A7Z0B3S9"/>
<dbReference type="SUPFAM" id="SSF55931">
    <property type="entry name" value="Glutamine synthetase/guanido kinase"/>
    <property type="match status" value="1"/>
</dbReference>
<feature type="domain" description="GS catalytic" evidence="9">
    <location>
        <begin position="97"/>
        <end position="427"/>
    </location>
</feature>
<feature type="domain" description="GS beta-grasp" evidence="8">
    <location>
        <begin position="9"/>
        <end position="91"/>
    </location>
</feature>
<dbReference type="NCBIfam" id="TIGR03105">
    <property type="entry name" value="gln_synth_III"/>
    <property type="match status" value="1"/>
</dbReference>
<dbReference type="SMART" id="SM01230">
    <property type="entry name" value="Gln-synt_C"/>
    <property type="match status" value="1"/>
</dbReference>
<evidence type="ECO:0000259" key="8">
    <source>
        <dbReference type="PROSITE" id="PS51986"/>
    </source>
</evidence>
<evidence type="ECO:0000256" key="1">
    <source>
        <dbReference type="ARBA" id="ARBA00001946"/>
    </source>
</evidence>
<name>A0A7Z0B3S9_9BURK</name>
<evidence type="ECO:0000313" key="11">
    <source>
        <dbReference type="Proteomes" id="UP000572540"/>
    </source>
</evidence>
<evidence type="ECO:0000256" key="2">
    <source>
        <dbReference type="ARBA" id="ARBA00022598"/>
    </source>
</evidence>
<dbReference type="PROSITE" id="PS51986">
    <property type="entry name" value="GS_BETA_GRASP"/>
    <property type="match status" value="1"/>
</dbReference>
<comment type="cofactor">
    <cofactor evidence="1">
        <name>Mg(2+)</name>
        <dbReference type="ChEBI" id="CHEBI:18420"/>
    </cofactor>
</comment>
<dbReference type="InterPro" id="IPR027303">
    <property type="entry name" value="Gln_synth_gly_rich_site"/>
</dbReference>
<dbReference type="InterPro" id="IPR017536">
    <property type="entry name" value="Glutamine_synthetase_typeIII"/>
</dbReference>
<dbReference type="InterPro" id="IPR008147">
    <property type="entry name" value="Gln_synt_N"/>
</dbReference>
<keyword evidence="2 10" id="KW-0436">Ligase</keyword>
<dbReference type="InterPro" id="IPR014746">
    <property type="entry name" value="Gln_synth/guanido_kin_cat_dom"/>
</dbReference>
<gene>
    <name evidence="10" type="ORF">GGD41_005925</name>
</gene>
<dbReference type="PANTHER" id="PTHR43785:SF14">
    <property type="entry name" value="GLUTAMINE SYNTHETASE"/>
    <property type="match status" value="1"/>
</dbReference>
<dbReference type="SUPFAM" id="SSF54368">
    <property type="entry name" value="Glutamine synthetase, N-terminal domain"/>
    <property type="match status" value="1"/>
</dbReference>
<evidence type="ECO:0000256" key="4">
    <source>
        <dbReference type="ARBA" id="ARBA00022840"/>
    </source>
</evidence>
<dbReference type="GO" id="GO:0006542">
    <property type="term" value="P:glutamine biosynthetic process"/>
    <property type="evidence" value="ECO:0007669"/>
    <property type="project" value="InterPro"/>
</dbReference>
<keyword evidence="4" id="KW-0067">ATP-binding</keyword>
<dbReference type="GO" id="GO:0005524">
    <property type="term" value="F:ATP binding"/>
    <property type="evidence" value="ECO:0007669"/>
    <property type="project" value="UniProtKB-KW"/>
</dbReference>
<dbReference type="PANTHER" id="PTHR43785">
    <property type="entry name" value="GAMMA-GLUTAMYLPUTRESCINE SYNTHETASE"/>
    <property type="match status" value="1"/>
</dbReference>
<sequence length="427" mass="47252">MLKKLCEQHSTKFLLVSFTDLFGVVRSKLVPVSALEILTRNGASFAGFAAHFDLTPAHPDIVVHPDATTFIPLPWKPGVAWITGDLTMAGKLLEQSPRNRLRLQLEQERHHGRVLKTGVEAEFFLLSADGARIGDDQDSYTKPCYDQVALMRSYDVIGEICETIDQLGWQPYQNDHEDANGQFEINWTYSDALTTADRHTFFKFAAKSIAEKHRMKACFMPKPFENLTGSGCHIHCSVWSPSGDNLFVERDEEALLSNTGLHFAAGLLEHAPAICALTNPSVNSYKRLNANSTVSGATWVSQKLSWAGDNRTHAIRVPAHDRLEFRIPDGAANPYLLQLAVLAAGMSGIAHQTDPGPSEAPYFSTRFASHALPTSLFDALNHLAGDDIVRTYLGGALTDAIVNLRTGQWHDYMKSVSEWERSTTLDC</sequence>
<reference evidence="10 11" key="1">
    <citation type="submission" date="2020-07" db="EMBL/GenBank/DDBJ databases">
        <title>Exploring microbial biodiversity for novel pathways involved in the catabolism of aromatic compounds derived from lignin.</title>
        <authorList>
            <person name="Elkins J."/>
        </authorList>
    </citation>
    <scope>NUCLEOTIDE SEQUENCE [LARGE SCALE GENOMIC DNA]</scope>
    <source>
        <strain evidence="10 11">H2C3B</strain>
    </source>
</reference>
<proteinExistence type="inferred from homology"/>
<dbReference type="InterPro" id="IPR036651">
    <property type="entry name" value="Gln_synt_N_sf"/>
</dbReference>
<accession>A0A7Z0B3S9</accession>
<dbReference type="Pfam" id="PF00120">
    <property type="entry name" value="Gln-synt_C"/>
    <property type="match status" value="1"/>
</dbReference>
<protein>
    <submittedName>
        <fullName evidence="10">Glutamine synthetase</fullName>
        <ecNumber evidence="10">6.3.1.2</ecNumber>
    </submittedName>
</protein>
<dbReference type="EMBL" id="JACCAU010000001">
    <property type="protein sequence ID" value="NYH18697.1"/>
    <property type="molecule type" value="Genomic_DNA"/>
</dbReference>
<dbReference type="Gene3D" id="3.10.20.70">
    <property type="entry name" value="Glutamine synthetase, N-terminal domain"/>
    <property type="match status" value="1"/>
</dbReference>